<dbReference type="VEuPathDB" id="VectorBase:ASIC018666"/>
<dbReference type="EMBL" id="KE525349">
    <property type="protein sequence ID" value="KFB50634.1"/>
    <property type="molecule type" value="Genomic_DNA"/>
</dbReference>
<gene>
    <name evidence="1" type="ORF">ZHAS_00018666</name>
</gene>
<keyword evidence="3" id="KW-1185">Reference proteome</keyword>
<reference evidence="2" key="2">
    <citation type="submission" date="2020-05" db="UniProtKB">
        <authorList>
            <consortium name="EnsemblMetazoa"/>
        </authorList>
    </citation>
    <scope>IDENTIFICATION</scope>
</reference>
<dbReference type="EnsemblMetazoa" id="ASIC018666-RA">
    <property type="protein sequence ID" value="ASIC018666-PA"/>
    <property type="gene ID" value="ASIC018666"/>
</dbReference>
<dbReference type="EMBL" id="ATLV01024100">
    <property type="status" value="NOT_ANNOTATED_CDS"/>
    <property type="molecule type" value="Genomic_DNA"/>
</dbReference>
<sequence length="131" mass="14229">MFVVTLPFINPLPASGNRYRVEREFSSVSAKRQARCKVNATREVLDAASAEREMNGARFHCLIASHALAGSVAKSSTVERWRACEASVGCTSGPARQSGCCSQRVRLPRMVAFWPQHGPQHTHGVSEFGAG</sequence>
<evidence type="ECO:0000313" key="2">
    <source>
        <dbReference type="EnsemblMetazoa" id="ASIC018666-PA"/>
    </source>
</evidence>
<accession>A0A084WK90</accession>
<proteinExistence type="predicted"/>
<dbReference type="Proteomes" id="UP000030765">
    <property type="component" value="Unassembled WGS sequence"/>
</dbReference>
<evidence type="ECO:0000313" key="3">
    <source>
        <dbReference type="Proteomes" id="UP000030765"/>
    </source>
</evidence>
<reference evidence="1 3" key="1">
    <citation type="journal article" date="2014" name="BMC Genomics">
        <title>Genome sequence of Anopheles sinensis provides insight into genetics basis of mosquito competence for malaria parasites.</title>
        <authorList>
            <person name="Zhou D."/>
            <person name="Zhang D."/>
            <person name="Ding G."/>
            <person name="Shi L."/>
            <person name="Hou Q."/>
            <person name="Ye Y."/>
            <person name="Xu Y."/>
            <person name="Zhou H."/>
            <person name="Xiong C."/>
            <person name="Li S."/>
            <person name="Yu J."/>
            <person name="Hong S."/>
            <person name="Yu X."/>
            <person name="Zou P."/>
            <person name="Chen C."/>
            <person name="Chang X."/>
            <person name="Wang W."/>
            <person name="Lv Y."/>
            <person name="Sun Y."/>
            <person name="Ma L."/>
            <person name="Shen B."/>
            <person name="Zhu C."/>
        </authorList>
    </citation>
    <scope>NUCLEOTIDE SEQUENCE [LARGE SCALE GENOMIC DNA]</scope>
</reference>
<name>A0A084WK90_ANOSI</name>
<protein>
    <submittedName>
        <fullName evidence="1 2">Uncharacterized protein</fullName>
    </submittedName>
</protein>
<organism evidence="1">
    <name type="scientific">Anopheles sinensis</name>
    <name type="common">Mosquito</name>
    <dbReference type="NCBI Taxonomy" id="74873"/>
    <lineage>
        <taxon>Eukaryota</taxon>
        <taxon>Metazoa</taxon>
        <taxon>Ecdysozoa</taxon>
        <taxon>Arthropoda</taxon>
        <taxon>Hexapoda</taxon>
        <taxon>Insecta</taxon>
        <taxon>Pterygota</taxon>
        <taxon>Neoptera</taxon>
        <taxon>Endopterygota</taxon>
        <taxon>Diptera</taxon>
        <taxon>Nematocera</taxon>
        <taxon>Culicoidea</taxon>
        <taxon>Culicidae</taxon>
        <taxon>Anophelinae</taxon>
        <taxon>Anopheles</taxon>
    </lineage>
</organism>
<dbReference type="AlphaFoldDB" id="A0A084WK90"/>
<evidence type="ECO:0000313" key="1">
    <source>
        <dbReference type="EMBL" id="KFB50634.1"/>
    </source>
</evidence>